<evidence type="ECO:0000313" key="2">
    <source>
        <dbReference type="Proteomes" id="UP000188533"/>
    </source>
</evidence>
<dbReference type="STRING" id="5353.A0A1Q3ER14"/>
<reference evidence="1 2" key="1">
    <citation type="submission" date="2016-08" db="EMBL/GenBank/DDBJ databases">
        <authorList>
            <consortium name="Lentinula edodes genome sequencing consortium"/>
            <person name="Sakamoto Y."/>
            <person name="Nakade K."/>
            <person name="Sato S."/>
            <person name="Yoshida Y."/>
            <person name="Miyazaki K."/>
            <person name="Natsume S."/>
            <person name="Konno N."/>
        </authorList>
    </citation>
    <scope>NUCLEOTIDE SEQUENCE [LARGE SCALE GENOMIC DNA]</scope>
    <source>
        <strain evidence="1 2">NBRC 111202</strain>
    </source>
</reference>
<protein>
    <submittedName>
        <fullName evidence="1">Uncharacterized protein</fullName>
    </submittedName>
</protein>
<gene>
    <name evidence="1" type="ORF">LENED_011706</name>
</gene>
<comment type="caution">
    <text evidence="1">The sequence shown here is derived from an EMBL/GenBank/DDBJ whole genome shotgun (WGS) entry which is preliminary data.</text>
</comment>
<dbReference type="AlphaFoldDB" id="A0A1Q3ER14"/>
<evidence type="ECO:0000313" key="1">
    <source>
        <dbReference type="EMBL" id="GAW09544.1"/>
    </source>
</evidence>
<sequence length="228" mass="25113">MAGASSRKFNLVILDDHTSPSSSLTSDLHSIAQLLLGFQSLTQSQSGGGTLVVRLRHPESVITAKILYMLDTLSSTVAVVKPRGMLGDAEDPGCFYAIAQNVGGGPHGHKVGEVVEELRKLWWKLVMRVVRWKGLVGSVGSNVKVEADAMRDICGLREEDFDFIIYTDELKGSKSDYLPVLPLVSLPFNNRVLWTSNITLPCHCTAMYSASYRLQRFKSSTKQTLLQI</sequence>
<proteinExistence type="predicted"/>
<accession>A0A1Q3ER14</accession>
<reference evidence="1 2" key="2">
    <citation type="submission" date="2017-02" db="EMBL/GenBank/DDBJ databases">
        <title>A genome survey and senescence transcriptome analysis in Lentinula edodes.</title>
        <authorList>
            <person name="Sakamoto Y."/>
            <person name="Nakade K."/>
            <person name="Sato S."/>
            <person name="Yoshida Y."/>
            <person name="Miyazaki K."/>
            <person name="Natsume S."/>
            <person name="Konno N."/>
        </authorList>
    </citation>
    <scope>NUCLEOTIDE SEQUENCE [LARGE SCALE GENOMIC DNA]</scope>
    <source>
        <strain evidence="1 2">NBRC 111202</strain>
    </source>
</reference>
<name>A0A1Q3ER14_LENED</name>
<dbReference type="EMBL" id="BDGU01001121">
    <property type="protein sequence ID" value="GAW09544.1"/>
    <property type="molecule type" value="Genomic_DNA"/>
</dbReference>
<keyword evidence="2" id="KW-1185">Reference proteome</keyword>
<dbReference type="Proteomes" id="UP000188533">
    <property type="component" value="Unassembled WGS sequence"/>
</dbReference>
<organism evidence="1 2">
    <name type="scientific">Lentinula edodes</name>
    <name type="common">Shiitake mushroom</name>
    <name type="synonym">Lentinus edodes</name>
    <dbReference type="NCBI Taxonomy" id="5353"/>
    <lineage>
        <taxon>Eukaryota</taxon>
        <taxon>Fungi</taxon>
        <taxon>Dikarya</taxon>
        <taxon>Basidiomycota</taxon>
        <taxon>Agaricomycotina</taxon>
        <taxon>Agaricomycetes</taxon>
        <taxon>Agaricomycetidae</taxon>
        <taxon>Agaricales</taxon>
        <taxon>Marasmiineae</taxon>
        <taxon>Omphalotaceae</taxon>
        <taxon>Lentinula</taxon>
    </lineage>
</organism>